<dbReference type="Proteomes" id="UP001237448">
    <property type="component" value="Unassembled WGS sequence"/>
</dbReference>
<comment type="caution">
    <text evidence="1">The sequence shown here is derived from an EMBL/GenBank/DDBJ whole genome shotgun (WGS) entry which is preliminary data.</text>
</comment>
<protein>
    <submittedName>
        <fullName evidence="1">Uncharacterized protein</fullName>
    </submittedName>
</protein>
<sequence>MEHASLVAFLKGDLTPEAFGREIEAEVHACDQGCKSEGVGYIIITDGPAEVVTRDHARRLLQALLVNRLSFLAANYTAECLIMSDDFEFADAAVTAAIALVADDSRSPTSEETEVALAALD</sequence>
<gene>
    <name evidence="1" type="ORF">J3R73_000553</name>
</gene>
<accession>A0ABU0F825</accession>
<keyword evidence="2" id="KW-1185">Reference proteome</keyword>
<name>A0ABU0F825_9HYPH</name>
<reference evidence="1 2" key="1">
    <citation type="submission" date="2023-07" db="EMBL/GenBank/DDBJ databases">
        <title>Genomic Encyclopedia of Type Strains, Phase IV (KMG-IV): sequencing the most valuable type-strain genomes for metagenomic binning, comparative biology and taxonomic classification.</title>
        <authorList>
            <person name="Goeker M."/>
        </authorList>
    </citation>
    <scope>NUCLEOTIDE SEQUENCE [LARGE SCALE GENOMIC DNA]</scope>
    <source>
        <strain evidence="1 2">DSM 5896</strain>
    </source>
</reference>
<proteinExistence type="predicted"/>
<dbReference type="EMBL" id="JAUSVK010000001">
    <property type="protein sequence ID" value="MDQ0390761.1"/>
    <property type="molecule type" value="Genomic_DNA"/>
</dbReference>
<evidence type="ECO:0000313" key="2">
    <source>
        <dbReference type="Proteomes" id="UP001237448"/>
    </source>
</evidence>
<evidence type="ECO:0000313" key="1">
    <source>
        <dbReference type="EMBL" id="MDQ0390761.1"/>
    </source>
</evidence>
<dbReference type="RefSeq" id="WP_307422156.1">
    <property type="nucleotide sequence ID" value="NZ_JAUSVK010000001.1"/>
</dbReference>
<organism evidence="1 2">
    <name type="scientific">Labrys monachus</name>
    <dbReference type="NCBI Taxonomy" id="217067"/>
    <lineage>
        <taxon>Bacteria</taxon>
        <taxon>Pseudomonadati</taxon>
        <taxon>Pseudomonadota</taxon>
        <taxon>Alphaproteobacteria</taxon>
        <taxon>Hyphomicrobiales</taxon>
        <taxon>Xanthobacteraceae</taxon>
        <taxon>Labrys</taxon>
    </lineage>
</organism>